<sequence length="174" mass="18596">MSDEDPASPPQLAANMKAATDALTPEAKRVDAAALRLQALLDAVEEMLAEWAPLADGAAGETETLIGAWRRTHLNHREDLSAAMVALGAEPAKDAVLGPALRQAGATLHVGALGVRRTSLSPLLRRENLLLDLYDATGGADPEHRHMLDRHRAELVRLGNRTQDLIDGIRPGEA</sequence>
<dbReference type="EMBL" id="CP122537">
    <property type="protein sequence ID" value="WGH78995.1"/>
    <property type="molecule type" value="Genomic_DNA"/>
</dbReference>
<dbReference type="RefSeq" id="WP_279965753.1">
    <property type="nucleotide sequence ID" value="NZ_CP122537.1"/>
</dbReference>
<proteinExistence type="predicted"/>
<name>A0ABY8LFU9_9RHOB</name>
<keyword evidence="2" id="KW-1185">Reference proteome</keyword>
<dbReference type="Proteomes" id="UP001243420">
    <property type="component" value="Chromosome"/>
</dbReference>
<reference evidence="1 2" key="1">
    <citation type="submission" date="2023-04" db="EMBL/GenBank/DDBJ databases">
        <title>Jannaschia ovalis sp. nov., a marine bacterium isolated from sea tidal flat.</title>
        <authorList>
            <person name="Kwon D.Y."/>
            <person name="Kim J.-J."/>
        </authorList>
    </citation>
    <scope>NUCLEOTIDE SEQUENCE [LARGE SCALE GENOMIC DNA]</scope>
    <source>
        <strain evidence="1 2">GRR-S6-38</strain>
    </source>
</reference>
<organism evidence="1 2">
    <name type="scientific">Jannaschia ovalis</name>
    <dbReference type="NCBI Taxonomy" id="3038773"/>
    <lineage>
        <taxon>Bacteria</taxon>
        <taxon>Pseudomonadati</taxon>
        <taxon>Pseudomonadota</taxon>
        <taxon>Alphaproteobacteria</taxon>
        <taxon>Rhodobacterales</taxon>
        <taxon>Roseobacteraceae</taxon>
        <taxon>Jannaschia</taxon>
    </lineage>
</organism>
<protein>
    <recommendedName>
        <fullName evidence="3">DUF2383 domain-containing protein</fullName>
    </recommendedName>
</protein>
<accession>A0ABY8LFU9</accession>
<evidence type="ECO:0000313" key="2">
    <source>
        <dbReference type="Proteomes" id="UP001243420"/>
    </source>
</evidence>
<evidence type="ECO:0008006" key="3">
    <source>
        <dbReference type="Google" id="ProtNLM"/>
    </source>
</evidence>
<evidence type="ECO:0000313" key="1">
    <source>
        <dbReference type="EMBL" id="WGH78995.1"/>
    </source>
</evidence>
<gene>
    <name evidence="1" type="ORF">P8627_01685</name>
</gene>